<dbReference type="PANTHER" id="PTHR43163:SF6">
    <property type="entry name" value="DIPEPTIDE TRANSPORT SYSTEM PERMEASE PROTEIN DPPB-RELATED"/>
    <property type="match status" value="1"/>
</dbReference>
<keyword evidence="6 7" id="KW-0472">Membrane</keyword>
<evidence type="ECO:0000256" key="5">
    <source>
        <dbReference type="ARBA" id="ARBA00022989"/>
    </source>
</evidence>
<keyword evidence="3" id="KW-1003">Cell membrane</keyword>
<sequence>MIRYLIRKSLLMIIILVVLHFVAYHFALRHPAHLFYPFSSSTDPDAEFSPSQYPAYVRGLLSGDLGEAGGAPVAEVIGDPIRKSLVLLGVAVVVTVTTGLLLGFLAISPRTWRIRPAATLLLAAGSSMPGFVLGAIILSLLVYQLLFSGSGTTLLPISGYGLGRHLILPVMVLAVQPTFHLAKVTAGLLENELQRDYIQVAQSKGLDWRRVLGRHAWANVLSPALITMGEAMRLMIGGLVLVEAIFLWPGIGRILLYSLGLRLDAGPTGNFFGDPELIAILAVILGSWILLADLIAGLLAYHFDPRVSVAAQEGGALPA</sequence>
<dbReference type="GO" id="GO:0055085">
    <property type="term" value="P:transmembrane transport"/>
    <property type="evidence" value="ECO:0007669"/>
    <property type="project" value="InterPro"/>
</dbReference>
<dbReference type="PROSITE" id="PS50928">
    <property type="entry name" value="ABC_TM1"/>
    <property type="match status" value="1"/>
</dbReference>
<name>A0A160T3U1_9CHLR</name>
<accession>A0A160T3U1</accession>
<proteinExistence type="inferred from homology"/>
<protein>
    <submittedName>
        <fullName evidence="9">Binding-protein-dependent transport systems inner membrane component</fullName>
    </submittedName>
</protein>
<evidence type="ECO:0000256" key="2">
    <source>
        <dbReference type="ARBA" id="ARBA00022448"/>
    </source>
</evidence>
<evidence type="ECO:0000256" key="3">
    <source>
        <dbReference type="ARBA" id="ARBA00022475"/>
    </source>
</evidence>
<evidence type="ECO:0000259" key="8">
    <source>
        <dbReference type="PROSITE" id="PS50928"/>
    </source>
</evidence>
<dbReference type="GO" id="GO:0005886">
    <property type="term" value="C:plasma membrane"/>
    <property type="evidence" value="ECO:0007669"/>
    <property type="project" value="UniProtKB-SubCell"/>
</dbReference>
<evidence type="ECO:0000313" key="10">
    <source>
        <dbReference type="Proteomes" id="UP000215027"/>
    </source>
</evidence>
<comment type="subcellular location">
    <subcellularLocation>
        <location evidence="1 7">Cell membrane</location>
        <topology evidence="1 7">Multi-pass membrane protein</topology>
    </subcellularLocation>
</comment>
<feature type="transmembrane region" description="Helical" evidence="7">
    <location>
        <begin position="119"/>
        <end position="146"/>
    </location>
</feature>
<feature type="transmembrane region" description="Helical" evidence="7">
    <location>
        <begin position="9"/>
        <end position="27"/>
    </location>
</feature>
<keyword evidence="5 7" id="KW-1133">Transmembrane helix</keyword>
<keyword evidence="10" id="KW-1185">Reference proteome</keyword>
<dbReference type="CDD" id="cd06261">
    <property type="entry name" value="TM_PBP2"/>
    <property type="match status" value="1"/>
</dbReference>
<feature type="transmembrane region" description="Helical" evidence="7">
    <location>
        <begin position="85"/>
        <end position="107"/>
    </location>
</feature>
<dbReference type="Gene3D" id="1.10.3720.10">
    <property type="entry name" value="MetI-like"/>
    <property type="match status" value="1"/>
</dbReference>
<dbReference type="Pfam" id="PF00528">
    <property type="entry name" value="BPD_transp_1"/>
    <property type="match status" value="1"/>
</dbReference>
<reference evidence="9" key="1">
    <citation type="submission" date="2016-01" db="EMBL/GenBank/DDBJ databases">
        <authorList>
            <person name="Mcilroy J.S."/>
            <person name="Karst M S."/>
            <person name="Albertsen M."/>
        </authorList>
    </citation>
    <scope>NUCLEOTIDE SEQUENCE</scope>
    <source>
        <strain evidence="9">Cfx-K</strain>
    </source>
</reference>
<dbReference type="PANTHER" id="PTHR43163">
    <property type="entry name" value="DIPEPTIDE TRANSPORT SYSTEM PERMEASE PROTEIN DPPB-RELATED"/>
    <property type="match status" value="1"/>
</dbReference>
<evidence type="ECO:0000256" key="1">
    <source>
        <dbReference type="ARBA" id="ARBA00004651"/>
    </source>
</evidence>
<evidence type="ECO:0000256" key="6">
    <source>
        <dbReference type="ARBA" id="ARBA00023136"/>
    </source>
</evidence>
<dbReference type="EMBL" id="LN890655">
    <property type="protein sequence ID" value="CUS03220.2"/>
    <property type="molecule type" value="Genomic_DNA"/>
</dbReference>
<dbReference type="RefSeq" id="WP_095042746.1">
    <property type="nucleotide sequence ID" value="NZ_LN890655.1"/>
</dbReference>
<dbReference type="SUPFAM" id="SSF161098">
    <property type="entry name" value="MetI-like"/>
    <property type="match status" value="1"/>
</dbReference>
<feature type="transmembrane region" description="Helical" evidence="7">
    <location>
        <begin position="234"/>
        <end position="257"/>
    </location>
</feature>
<feature type="domain" description="ABC transmembrane type-1" evidence="8">
    <location>
        <begin position="81"/>
        <end position="296"/>
    </location>
</feature>
<dbReference type="AlphaFoldDB" id="A0A160T3U1"/>
<keyword evidence="4 7" id="KW-0812">Transmembrane</keyword>
<evidence type="ECO:0000313" key="9">
    <source>
        <dbReference type="EMBL" id="CUS03220.2"/>
    </source>
</evidence>
<dbReference type="InterPro" id="IPR035906">
    <property type="entry name" value="MetI-like_sf"/>
</dbReference>
<organism evidence="9 10">
    <name type="scientific">Candidatus Promineifilum breve</name>
    <dbReference type="NCBI Taxonomy" id="1806508"/>
    <lineage>
        <taxon>Bacteria</taxon>
        <taxon>Bacillati</taxon>
        <taxon>Chloroflexota</taxon>
        <taxon>Ardenticatenia</taxon>
        <taxon>Candidatus Promineifilales</taxon>
        <taxon>Candidatus Promineifilaceae</taxon>
        <taxon>Candidatus Promineifilum</taxon>
    </lineage>
</organism>
<comment type="similarity">
    <text evidence="7">Belongs to the binding-protein-dependent transport system permease family.</text>
</comment>
<evidence type="ECO:0000256" key="4">
    <source>
        <dbReference type="ARBA" id="ARBA00022692"/>
    </source>
</evidence>
<keyword evidence="2 7" id="KW-0813">Transport</keyword>
<evidence type="ECO:0000256" key="7">
    <source>
        <dbReference type="RuleBase" id="RU363032"/>
    </source>
</evidence>
<gene>
    <name evidence="9" type="ORF">CFX0092_A1342</name>
</gene>
<dbReference type="KEGG" id="pbf:CFX0092_A1342"/>
<dbReference type="Proteomes" id="UP000215027">
    <property type="component" value="Chromosome I"/>
</dbReference>
<dbReference type="InterPro" id="IPR000515">
    <property type="entry name" value="MetI-like"/>
</dbReference>
<dbReference type="OrthoDB" id="9807402at2"/>
<feature type="transmembrane region" description="Helical" evidence="7">
    <location>
        <begin position="277"/>
        <end position="301"/>
    </location>
</feature>